<feature type="binding site" evidence="5">
    <location>
        <position position="551"/>
    </location>
    <ligand>
        <name>Zn(2+)</name>
        <dbReference type="ChEBI" id="CHEBI:29105"/>
        <label>1</label>
    </ligand>
</feature>
<protein>
    <recommendedName>
        <fullName evidence="6">Phosphodiesterase</fullName>
        <ecNumber evidence="6">3.1.4.-</ecNumber>
    </recommendedName>
</protein>
<feature type="binding site" evidence="4">
    <location>
        <begin position="511"/>
        <end position="515"/>
    </location>
    <ligand>
        <name>AMP</name>
        <dbReference type="ChEBI" id="CHEBI:456215"/>
    </ligand>
</feature>
<feature type="transmembrane region" description="Helical" evidence="8">
    <location>
        <begin position="74"/>
        <end position="93"/>
    </location>
</feature>
<feature type="region of interest" description="Disordered" evidence="7">
    <location>
        <begin position="790"/>
        <end position="911"/>
    </location>
</feature>
<feature type="binding site" evidence="4">
    <location>
        <position position="552"/>
    </location>
    <ligand>
        <name>AMP</name>
        <dbReference type="ChEBI" id="CHEBI:456215"/>
    </ligand>
</feature>
<dbReference type="PROSITE" id="PS00126">
    <property type="entry name" value="PDEASE_I_1"/>
    <property type="match status" value="1"/>
</dbReference>
<feature type="binding site" evidence="5">
    <location>
        <position position="552"/>
    </location>
    <ligand>
        <name>Zn(2+)</name>
        <dbReference type="ChEBI" id="CHEBI:29105"/>
        <label>2</label>
    </ligand>
</feature>
<dbReference type="EC" id="3.1.4.-" evidence="6"/>
<keyword evidence="8" id="KW-0812">Transmembrane</keyword>
<keyword evidence="8" id="KW-1133">Transmembrane helix</keyword>
<feature type="compositionally biased region" description="Gly residues" evidence="7">
    <location>
        <begin position="874"/>
        <end position="886"/>
    </location>
</feature>
<accession>A0A7S1CCP6</accession>
<feature type="binding site" evidence="5">
    <location>
        <position position="552"/>
    </location>
    <ligand>
        <name>Zn(2+)</name>
        <dbReference type="ChEBI" id="CHEBI:29105"/>
        <label>1</label>
    </ligand>
</feature>
<keyword evidence="2 6" id="KW-0378">Hydrolase</keyword>
<evidence type="ECO:0000259" key="9">
    <source>
        <dbReference type="PROSITE" id="PS51845"/>
    </source>
</evidence>
<sequence>MSTRTGSGRSTGEQVLIGDLRKHVAASMGSAPDAAGLARAANAVRLTTAVPATAAACVALLVAAILNGAVLGSWDRALCLLAASVICGVWCASMRREAPSSGTPVTAAARMARCSAALAAAALTTTAGLLAPAYEATAGGGGGFDASLAGGTATVAFSVDAGAAPFVALCLLVALGVAGAVVDTVVVAVLWSAYHFACVFGLRAIEGDAAVVAVCAYFLAGATCAAQVASTRGVVALLVRASKSTGMDIRDMLSPAAVRKASVVPAGAMGAHHGVVGASGGSHAHAPGMGLLSPAQASTLRDLSGAEEGKASAPVAEEAHIPLRDQGVALLKRIKELVPAQAGLISYCVSLILASHATEAKQLRLLQSNAELMDEDTNRWLSSTLQIRGSGMKRHRSSDNIASRFSGSQGKRSTSMFTDTAIGGIRRAHAVEWPPPVEARAIMDGILSFDFDVFELAQALPTQRLPYVAYELFNRMDLFAIFDIDSQRFFACMDRIENTYSYDPRSPNPYHDALHAADVAQAVTVFLQEPRVQTPLDDLDTLGLIFSAIVHDYRHPGVSNNFLIASKAVIAVRYNDDSVLENFHSASAFMLLAKPQFAIFNELEEDAWRRLRKIIIHCVLSTDLAKGGHILEAFKKDVVLPVESGELSVGSGMDTDCRMAVMAMAIKCADVGHPARPFHVHLQWSKMITAEFYAQGDLERQRGMEISPLCDRRNHNLSKSQLGFIDFVVRPAFALFSRYVGTKVYLEQLQHNYEEWKSGRVVSEAKDFAAPATRKGFAMRSLSTLAYEDEPDALPGHGRGASLGGSLPGVSRAGSMPSMATLPTTSEEDRDSRGGDLPPLVRPSSHHSLGVPVTVTSPAPSPVKVARRRSQEGTGAGTPGVGGAAGSLGHNSGTADSSSGPLTKKSSVASTGGESFALVGGTDLELGGSRDSNKILMHVPTPAKGGAGGPHHYHRRDRRHSVTGEGLEELDKGANEATMEEVRSRAVPMPNLRAHGADILMENVEAAARTPVVEHLPDPDNMSEYGFGNSSRSRAYSEAEEVAALSMSATLSAAPRVASVASGGDSGSSPAPGGD</sequence>
<feature type="binding site" evidence="5">
    <location>
        <position position="670"/>
    </location>
    <ligand>
        <name>Zn(2+)</name>
        <dbReference type="ChEBI" id="CHEBI:29105"/>
        <label>1</label>
    </ligand>
</feature>
<evidence type="ECO:0000256" key="6">
    <source>
        <dbReference type="RuleBase" id="RU363067"/>
    </source>
</evidence>
<organism evidence="10">
    <name type="scientific">Bicosoecida sp. CB-2014</name>
    <dbReference type="NCBI Taxonomy" id="1486930"/>
    <lineage>
        <taxon>Eukaryota</taxon>
        <taxon>Sar</taxon>
        <taxon>Stramenopiles</taxon>
        <taxon>Bigyra</taxon>
        <taxon>Opalozoa</taxon>
        <taxon>Bicosoecida</taxon>
    </lineage>
</organism>
<comment type="similarity">
    <text evidence="6">Belongs to the cyclic nucleotide phosphodiesterase family.</text>
</comment>
<feature type="region of interest" description="Disordered" evidence="7">
    <location>
        <begin position="943"/>
        <end position="962"/>
    </location>
</feature>
<feature type="transmembrane region" description="Helical" evidence="8">
    <location>
        <begin position="49"/>
        <end position="68"/>
    </location>
</feature>
<feature type="binding site" evidence="4">
    <location>
        <position position="721"/>
    </location>
    <ligand>
        <name>AMP</name>
        <dbReference type="ChEBI" id="CHEBI:456215"/>
    </ligand>
</feature>
<evidence type="ECO:0000256" key="2">
    <source>
        <dbReference type="ARBA" id="ARBA00022801"/>
    </source>
</evidence>
<dbReference type="PANTHER" id="PTHR11347">
    <property type="entry name" value="CYCLIC NUCLEOTIDE PHOSPHODIESTERASE"/>
    <property type="match status" value="1"/>
</dbReference>
<keyword evidence="1 5" id="KW-0479">Metal-binding</keyword>
<evidence type="ECO:0000313" key="10">
    <source>
        <dbReference type="EMBL" id="CAD8913852.1"/>
    </source>
</evidence>
<dbReference type="SUPFAM" id="SSF109604">
    <property type="entry name" value="HD-domain/PDEase-like"/>
    <property type="match status" value="1"/>
</dbReference>
<feature type="binding site" evidence="4">
    <location>
        <position position="670"/>
    </location>
    <ligand>
        <name>AMP</name>
        <dbReference type="ChEBI" id="CHEBI:456215"/>
    </ligand>
</feature>
<evidence type="ECO:0000256" key="8">
    <source>
        <dbReference type="SAM" id="Phobius"/>
    </source>
</evidence>
<evidence type="ECO:0000256" key="5">
    <source>
        <dbReference type="PIRSR" id="PIRSR623088-3"/>
    </source>
</evidence>
<dbReference type="PROSITE" id="PS51845">
    <property type="entry name" value="PDEASE_I_2"/>
    <property type="match status" value="1"/>
</dbReference>
<dbReference type="InterPro" id="IPR036971">
    <property type="entry name" value="PDEase_catalytic_dom_sf"/>
</dbReference>
<feature type="compositionally biased region" description="Gly residues" evidence="7">
    <location>
        <begin position="797"/>
        <end position="807"/>
    </location>
</feature>
<dbReference type="InterPro" id="IPR002073">
    <property type="entry name" value="PDEase_catalytic_dom"/>
</dbReference>
<dbReference type="AlphaFoldDB" id="A0A7S1CCP6"/>
<gene>
    <name evidence="10" type="ORF">BSP0115_LOCUS7104</name>
</gene>
<feature type="transmembrane region" description="Helical" evidence="8">
    <location>
        <begin position="114"/>
        <end position="134"/>
    </location>
</feature>
<feature type="region of interest" description="Disordered" evidence="7">
    <location>
        <begin position="1014"/>
        <end position="1035"/>
    </location>
</feature>
<dbReference type="EMBL" id="HBFS01010330">
    <property type="protein sequence ID" value="CAD8913852.1"/>
    <property type="molecule type" value="Transcribed_RNA"/>
</dbReference>
<feature type="active site" description="Proton donor" evidence="3">
    <location>
        <position position="511"/>
    </location>
</feature>
<dbReference type="GO" id="GO:0004114">
    <property type="term" value="F:3',5'-cyclic-nucleotide phosphodiesterase activity"/>
    <property type="evidence" value="ECO:0007669"/>
    <property type="project" value="InterPro"/>
</dbReference>
<name>A0A7S1CCP6_9STRA</name>
<evidence type="ECO:0000256" key="3">
    <source>
        <dbReference type="PIRSR" id="PIRSR623088-1"/>
    </source>
</evidence>
<proteinExistence type="inferred from homology"/>
<feature type="binding site" evidence="5">
    <location>
        <position position="515"/>
    </location>
    <ligand>
        <name>Zn(2+)</name>
        <dbReference type="ChEBI" id="CHEBI:29105"/>
        <label>1</label>
    </ligand>
</feature>
<dbReference type="GO" id="GO:0046872">
    <property type="term" value="F:metal ion binding"/>
    <property type="evidence" value="ECO:0007669"/>
    <property type="project" value="UniProtKB-KW"/>
</dbReference>
<keyword evidence="8" id="KW-0472">Membrane</keyword>
<feature type="transmembrane region" description="Helical" evidence="8">
    <location>
        <begin position="166"/>
        <end position="197"/>
    </location>
</feature>
<feature type="domain" description="PDEase" evidence="9">
    <location>
        <begin position="431"/>
        <end position="763"/>
    </location>
</feature>
<feature type="transmembrane region" description="Helical" evidence="8">
    <location>
        <begin position="209"/>
        <end position="229"/>
    </location>
</feature>
<evidence type="ECO:0000256" key="4">
    <source>
        <dbReference type="PIRSR" id="PIRSR623088-2"/>
    </source>
</evidence>
<dbReference type="Pfam" id="PF00233">
    <property type="entry name" value="PDEase_I"/>
    <property type="match status" value="1"/>
</dbReference>
<comment type="cofactor">
    <cofactor evidence="6">
        <name>a divalent metal cation</name>
        <dbReference type="ChEBI" id="CHEBI:60240"/>
    </cofactor>
    <text evidence="6">Binds 2 divalent metal cations per subunit. Site 1 may preferentially bind zinc ions, while site 2 has a preference for magnesium and/or manganese ions.</text>
</comment>
<reference evidence="10" key="1">
    <citation type="submission" date="2021-01" db="EMBL/GenBank/DDBJ databases">
        <authorList>
            <person name="Corre E."/>
            <person name="Pelletier E."/>
            <person name="Niang G."/>
            <person name="Scheremetjew M."/>
            <person name="Finn R."/>
            <person name="Kale V."/>
            <person name="Holt S."/>
            <person name="Cochrane G."/>
            <person name="Meng A."/>
            <person name="Brown T."/>
            <person name="Cohen L."/>
        </authorList>
    </citation>
    <scope>NUCLEOTIDE SEQUENCE</scope>
    <source>
        <strain evidence="10">Ms1</strain>
    </source>
</reference>
<evidence type="ECO:0000256" key="1">
    <source>
        <dbReference type="ARBA" id="ARBA00022723"/>
    </source>
</evidence>
<evidence type="ECO:0000256" key="7">
    <source>
        <dbReference type="SAM" id="MobiDB-lite"/>
    </source>
</evidence>
<feature type="compositionally biased region" description="Polar residues" evidence="7">
    <location>
        <begin position="889"/>
        <end position="911"/>
    </location>
</feature>
<dbReference type="PRINTS" id="PR00387">
    <property type="entry name" value="PDIESTERASE1"/>
</dbReference>
<feature type="compositionally biased region" description="Low complexity" evidence="7">
    <location>
        <begin position="851"/>
        <end position="864"/>
    </location>
</feature>
<dbReference type="Gene3D" id="1.10.1300.10">
    <property type="entry name" value="3'5'-cyclic nucleotide phosphodiesterase, catalytic domain"/>
    <property type="match status" value="1"/>
</dbReference>
<dbReference type="GO" id="GO:0007165">
    <property type="term" value="P:signal transduction"/>
    <property type="evidence" value="ECO:0007669"/>
    <property type="project" value="InterPro"/>
</dbReference>
<feature type="compositionally biased region" description="Basic residues" evidence="7">
    <location>
        <begin position="951"/>
        <end position="961"/>
    </location>
</feature>
<dbReference type="InterPro" id="IPR023088">
    <property type="entry name" value="PDEase"/>
</dbReference>
<dbReference type="InterPro" id="IPR023174">
    <property type="entry name" value="PDEase_CS"/>
</dbReference>